<keyword evidence="3" id="KW-1185">Reference proteome</keyword>
<name>A0A4R8SMJ5_9PEZI</name>
<protein>
    <submittedName>
        <fullName evidence="2">Uncharacterized protein</fullName>
    </submittedName>
</protein>
<evidence type="ECO:0000313" key="2">
    <source>
        <dbReference type="EMBL" id="TDZ99703.1"/>
    </source>
</evidence>
<feature type="compositionally biased region" description="Basic residues" evidence="1">
    <location>
        <begin position="61"/>
        <end position="70"/>
    </location>
</feature>
<accession>A0A4R8SMJ5</accession>
<proteinExistence type="predicted"/>
<gene>
    <name evidence="2" type="ORF">C8034_v000145</name>
</gene>
<comment type="caution">
    <text evidence="2">The sequence shown here is derived from an EMBL/GenBank/DDBJ whole genome shotgun (WGS) entry which is preliminary data.</text>
</comment>
<dbReference type="EMBL" id="QAPF01001625">
    <property type="protein sequence ID" value="TDZ99703.1"/>
    <property type="molecule type" value="Genomic_DNA"/>
</dbReference>
<dbReference type="Proteomes" id="UP000295604">
    <property type="component" value="Unassembled WGS sequence"/>
</dbReference>
<evidence type="ECO:0000313" key="3">
    <source>
        <dbReference type="Proteomes" id="UP000295604"/>
    </source>
</evidence>
<organism evidence="2 3">
    <name type="scientific">Colletotrichum sidae</name>
    <dbReference type="NCBI Taxonomy" id="1347389"/>
    <lineage>
        <taxon>Eukaryota</taxon>
        <taxon>Fungi</taxon>
        <taxon>Dikarya</taxon>
        <taxon>Ascomycota</taxon>
        <taxon>Pezizomycotina</taxon>
        <taxon>Sordariomycetes</taxon>
        <taxon>Hypocreomycetidae</taxon>
        <taxon>Glomerellales</taxon>
        <taxon>Glomerellaceae</taxon>
        <taxon>Colletotrichum</taxon>
        <taxon>Colletotrichum orbiculare species complex</taxon>
    </lineage>
</organism>
<dbReference type="AlphaFoldDB" id="A0A4R8SMJ5"/>
<reference evidence="2 3" key="1">
    <citation type="submission" date="2018-11" db="EMBL/GenBank/DDBJ databases">
        <title>Genome sequence and assembly of Colletotrichum sidae.</title>
        <authorList>
            <person name="Gan P."/>
            <person name="Shirasu K."/>
        </authorList>
    </citation>
    <scope>NUCLEOTIDE SEQUENCE [LARGE SCALE GENOMIC DNA]</scope>
    <source>
        <strain evidence="2 3">CBS 518.97</strain>
    </source>
</reference>
<feature type="compositionally biased region" description="Polar residues" evidence="1">
    <location>
        <begin position="9"/>
        <end position="35"/>
    </location>
</feature>
<sequence>MELNKNEDTTNTAETGKDSATVNEPSPGSGSNKNTAAEGKSTVEKPRPNGHLSGYISRTTQRPRRHRGVPQKKPVVASLLETANDDEYDDAWLPEYGDGPDREKILEEEWVEIVKPPPRR</sequence>
<feature type="region of interest" description="Disordered" evidence="1">
    <location>
        <begin position="1"/>
        <end position="73"/>
    </location>
</feature>
<evidence type="ECO:0000256" key="1">
    <source>
        <dbReference type="SAM" id="MobiDB-lite"/>
    </source>
</evidence>